<reference evidence="1" key="1">
    <citation type="submission" date="2021-07" db="EMBL/GenBank/DDBJ databases">
        <authorList>
            <person name="Catto M.A."/>
            <person name="Jacobson A."/>
            <person name="Kennedy G."/>
            <person name="Labadie P."/>
            <person name="Hunt B.G."/>
            <person name="Srinivasan R."/>
        </authorList>
    </citation>
    <scope>NUCLEOTIDE SEQUENCE</scope>
    <source>
        <strain evidence="1">PL_HMW_Pooled</strain>
        <tissue evidence="1">Head</tissue>
    </source>
</reference>
<gene>
    <name evidence="1" type="ORF">KUF71_002814</name>
</gene>
<evidence type="ECO:0000313" key="2">
    <source>
        <dbReference type="Proteomes" id="UP001219518"/>
    </source>
</evidence>
<accession>A0AAE1LQ92</accession>
<dbReference type="Proteomes" id="UP001219518">
    <property type="component" value="Unassembled WGS sequence"/>
</dbReference>
<organism evidence="1 2">
    <name type="scientific">Frankliniella fusca</name>
    <dbReference type="NCBI Taxonomy" id="407009"/>
    <lineage>
        <taxon>Eukaryota</taxon>
        <taxon>Metazoa</taxon>
        <taxon>Ecdysozoa</taxon>
        <taxon>Arthropoda</taxon>
        <taxon>Hexapoda</taxon>
        <taxon>Insecta</taxon>
        <taxon>Pterygota</taxon>
        <taxon>Neoptera</taxon>
        <taxon>Paraneoptera</taxon>
        <taxon>Thysanoptera</taxon>
        <taxon>Terebrantia</taxon>
        <taxon>Thripoidea</taxon>
        <taxon>Thripidae</taxon>
        <taxon>Frankliniella</taxon>
    </lineage>
</organism>
<dbReference type="EMBL" id="JAHWGI010001339">
    <property type="protein sequence ID" value="KAK3928611.1"/>
    <property type="molecule type" value="Genomic_DNA"/>
</dbReference>
<keyword evidence="2" id="KW-1185">Reference proteome</keyword>
<evidence type="ECO:0000313" key="1">
    <source>
        <dbReference type="EMBL" id="KAK3928611.1"/>
    </source>
</evidence>
<reference evidence="1" key="2">
    <citation type="journal article" date="2023" name="BMC Genomics">
        <title>Pest status, molecular evolution, and epigenetic factors derived from the genome assembly of Frankliniella fusca, a thysanopteran phytovirus vector.</title>
        <authorList>
            <person name="Catto M.A."/>
            <person name="Labadie P.E."/>
            <person name="Jacobson A.L."/>
            <person name="Kennedy G.G."/>
            <person name="Srinivasan R."/>
            <person name="Hunt B.G."/>
        </authorList>
    </citation>
    <scope>NUCLEOTIDE SEQUENCE</scope>
    <source>
        <strain evidence="1">PL_HMW_Pooled</strain>
    </source>
</reference>
<protein>
    <submittedName>
        <fullName evidence="1">Uncharacterized protein</fullName>
    </submittedName>
</protein>
<name>A0AAE1LQ92_9NEOP</name>
<sequence length="25" mass="2595">MVRRLGLIIGASRVASSAPGRRGTL</sequence>
<comment type="caution">
    <text evidence="1">The sequence shown here is derived from an EMBL/GenBank/DDBJ whole genome shotgun (WGS) entry which is preliminary data.</text>
</comment>
<dbReference type="AlphaFoldDB" id="A0AAE1LQ92"/>
<proteinExistence type="predicted"/>